<feature type="transmembrane region" description="Helical" evidence="1">
    <location>
        <begin position="21"/>
        <end position="42"/>
    </location>
</feature>
<keyword evidence="1" id="KW-0472">Membrane</keyword>
<keyword evidence="1" id="KW-1133">Transmembrane helix</keyword>
<organism evidence="2 3">
    <name type="scientific">Methylocella silvestris (strain DSM 15510 / CIP 108128 / LMG 27833 / NCIMB 13906 / BL2)</name>
    <dbReference type="NCBI Taxonomy" id="395965"/>
    <lineage>
        <taxon>Bacteria</taxon>
        <taxon>Pseudomonadati</taxon>
        <taxon>Pseudomonadota</taxon>
        <taxon>Alphaproteobacteria</taxon>
        <taxon>Hyphomicrobiales</taxon>
        <taxon>Beijerinckiaceae</taxon>
        <taxon>Methylocella</taxon>
    </lineage>
</organism>
<name>B8ES13_METSB</name>
<dbReference type="KEGG" id="msl:Msil_2792"/>
<keyword evidence="3" id="KW-1185">Reference proteome</keyword>
<sequence>MSAGEFSFQHAALPIQWRRSRFLLTALAWICAIAVTGFLLYVSVEEQAKLGAISHVEDLPSD</sequence>
<evidence type="ECO:0000313" key="3">
    <source>
        <dbReference type="Proteomes" id="UP000002257"/>
    </source>
</evidence>
<dbReference type="HOGENOM" id="CLU_2899104_0_0_5"/>
<evidence type="ECO:0000256" key="1">
    <source>
        <dbReference type="SAM" id="Phobius"/>
    </source>
</evidence>
<dbReference type="AlphaFoldDB" id="B8ES13"/>
<dbReference type="Proteomes" id="UP000002257">
    <property type="component" value="Chromosome"/>
</dbReference>
<evidence type="ECO:0000313" key="2">
    <source>
        <dbReference type="EMBL" id="ACK51711.1"/>
    </source>
</evidence>
<dbReference type="RefSeq" id="WP_012591780.1">
    <property type="nucleotide sequence ID" value="NC_011666.1"/>
</dbReference>
<reference evidence="2 3" key="1">
    <citation type="journal article" date="2010" name="J. Bacteriol.">
        <title>Complete genome sequence of the aerobic facultative methanotroph Methylocella silvestris BL2.</title>
        <authorList>
            <person name="Chen Y."/>
            <person name="Crombie A."/>
            <person name="Rahman M.T."/>
            <person name="Dedysh S.N."/>
            <person name="Liesack W."/>
            <person name="Stott M.B."/>
            <person name="Alam M."/>
            <person name="Theisen A.R."/>
            <person name="Murrell J.C."/>
            <person name="Dunfield P.F."/>
        </authorList>
    </citation>
    <scope>NUCLEOTIDE SEQUENCE [LARGE SCALE GENOMIC DNA]</scope>
    <source>
        <strain evidence="3">DSM 15510 / CIP 108128 / LMG 27833 / NCIMB 13906 / BL2</strain>
    </source>
</reference>
<dbReference type="EMBL" id="CP001280">
    <property type="protein sequence ID" value="ACK51711.1"/>
    <property type="molecule type" value="Genomic_DNA"/>
</dbReference>
<protein>
    <submittedName>
        <fullName evidence="2">Uncharacterized protein</fullName>
    </submittedName>
</protein>
<gene>
    <name evidence="2" type="ordered locus">Msil_2792</name>
</gene>
<proteinExistence type="predicted"/>
<accession>B8ES13</accession>
<keyword evidence="1" id="KW-0812">Transmembrane</keyword>